<sequence>MSTNSTYPYDIPLPLNCIQGFDNFLEILKFVCQMGYLIPGWVLHILILKTILWKESRVFLHNSFFVIYALDSFASFIMLSFDITFTRAIMYIPPLCPILSPYFYTPSLFLKLAYVVPNYMKAMKSVTQIFMNINRMHCILYPITYKATWNRKMIPIVLFILLSPCLVTWNLVISRITVFPMFGGFGVSYIKRVAWASLSTFHFIFLSTAVIITIVCTILSVFVLTTLPMRVKNAEKTLCIANFLISVGFILTAICQSIYAFCAKCPSDFLFGMQYLSHDFLNIISPMIVICMSSQLRNSIFPVKFLRPVSVVPSGTSQNNLS</sequence>
<feature type="transmembrane region" description="Helical" evidence="6">
    <location>
        <begin position="280"/>
        <end position="297"/>
    </location>
</feature>
<keyword evidence="8" id="KW-1185">Reference proteome</keyword>
<gene>
    <name evidence="7" type="ORF">CAMP_LOCUS6839</name>
</gene>
<evidence type="ECO:0000256" key="1">
    <source>
        <dbReference type="ARBA" id="ARBA00004141"/>
    </source>
</evidence>
<evidence type="ECO:0000256" key="3">
    <source>
        <dbReference type="ARBA" id="ARBA00022692"/>
    </source>
</evidence>
<reference evidence="7" key="1">
    <citation type="submission" date="2022-11" db="EMBL/GenBank/DDBJ databases">
        <authorList>
            <person name="Kikuchi T."/>
        </authorList>
    </citation>
    <scope>NUCLEOTIDE SEQUENCE</scope>
    <source>
        <strain evidence="7">PS1010</strain>
    </source>
</reference>
<comment type="caution">
    <text evidence="7">The sequence shown here is derived from an EMBL/GenBank/DDBJ whole genome shotgun (WGS) entry which is preliminary data.</text>
</comment>
<dbReference type="Pfam" id="PF02118">
    <property type="entry name" value="Srg"/>
    <property type="match status" value="1"/>
</dbReference>
<dbReference type="GO" id="GO:0016020">
    <property type="term" value="C:membrane"/>
    <property type="evidence" value="ECO:0007669"/>
    <property type="project" value="UniProtKB-SubCell"/>
</dbReference>
<evidence type="ECO:0000256" key="5">
    <source>
        <dbReference type="ARBA" id="ARBA00023136"/>
    </source>
</evidence>
<dbReference type="PANTHER" id="PTHR31627">
    <property type="entry name" value="SERPENTINE RECEPTOR CLASS GAMMA-RELATED"/>
    <property type="match status" value="1"/>
</dbReference>
<evidence type="ECO:0000256" key="6">
    <source>
        <dbReference type="RuleBase" id="RU280813"/>
    </source>
</evidence>
<dbReference type="OrthoDB" id="5781692at2759"/>
<feature type="transmembrane region" description="Helical" evidence="6">
    <location>
        <begin position="203"/>
        <end position="227"/>
    </location>
</feature>
<dbReference type="InterPro" id="IPR051119">
    <property type="entry name" value="Nematode_SR-like"/>
</dbReference>
<evidence type="ECO:0000313" key="8">
    <source>
        <dbReference type="Proteomes" id="UP001152747"/>
    </source>
</evidence>
<feature type="transmembrane region" description="Helical" evidence="6">
    <location>
        <begin position="91"/>
        <end position="114"/>
    </location>
</feature>
<feature type="transmembrane region" description="Helical" evidence="6">
    <location>
        <begin position="34"/>
        <end position="52"/>
    </location>
</feature>
<protein>
    <recommendedName>
        <fullName evidence="6">Serpentine receptor class gamma</fullName>
    </recommendedName>
</protein>
<dbReference type="PANTHER" id="PTHR31627:SF43">
    <property type="entry name" value="SERPENTINE RECEPTOR CLASS GAMMA-15"/>
    <property type="match status" value="1"/>
</dbReference>
<dbReference type="EMBL" id="CANHGI010000003">
    <property type="protein sequence ID" value="CAI5444202.1"/>
    <property type="molecule type" value="Genomic_DNA"/>
</dbReference>
<accession>A0A9P1MYC3</accession>
<evidence type="ECO:0000313" key="7">
    <source>
        <dbReference type="EMBL" id="CAI5444202.1"/>
    </source>
</evidence>
<proteinExistence type="inferred from homology"/>
<dbReference type="PRINTS" id="PR00698">
    <property type="entry name" value="TMPROTEINSRG"/>
</dbReference>
<keyword evidence="5 6" id="KW-0472">Membrane</keyword>
<dbReference type="InterPro" id="IPR000609">
    <property type="entry name" value="7TM_GPCR_serpentine_rcpt_Srg"/>
</dbReference>
<evidence type="ECO:0000256" key="2">
    <source>
        <dbReference type="ARBA" id="ARBA00005692"/>
    </source>
</evidence>
<keyword evidence="4 6" id="KW-1133">Transmembrane helix</keyword>
<organism evidence="7 8">
    <name type="scientific">Caenorhabditis angaria</name>
    <dbReference type="NCBI Taxonomy" id="860376"/>
    <lineage>
        <taxon>Eukaryota</taxon>
        <taxon>Metazoa</taxon>
        <taxon>Ecdysozoa</taxon>
        <taxon>Nematoda</taxon>
        <taxon>Chromadorea</taxon>
        <taxon>Rhabditida</taxon>
        <taxon>Rhabditina</taxon>
        <taxon>Rhabditomorpha</taxon>
        <taxon>Rhabditoidea</taxon>
        <taxon>Rhabditidae</taxon>
        <taxon>Peloderinae</taxon>
        <taxon>Caenorhabditis</taxon>
    </lineage>
</organism>
<comment type="subcellular location">
    <subcellularLocation>
        <location evidence="1">Membrane</location>
        <topology evidence="1">Multi-pass membrane protein</topology>
    </subcellularLocation>
</comment>
<dbReference type="GO" id="GO:0004888">
    <property type="term" value="F:transmembrane signaling receptor activity"/>
    <property type="evidence" value="ECO:0007669"/>
    <property type="project" value="InterPro"/>
</dbReference>
<name>A0A9P1MYC3_9PELO</name>
<feature type="transmembrane region" description="Helical" evidence="6">
    <location>
        <begin position="156"/>
        <end position="183"/>
    </location>
</feature>
<dbReference type="AlphaFoldDB" id="A0A9P1MYC3"/>
<evidence type="ECO:0000256" key="4">
    <source>
        <dbReference type="ARBA" id="ARBA00022989"/>
    </source>
</evidence>
<feature type="transmembrane region" description="Helical" evidence="6">
    <location>
        <begin position="64"/>
        <end position="85"/>
    </location>
</feature>
<comment type="similarity">
    <text evidence="2 6">Belongs to the nematode receptor-like protein srg family.</text>
</comment>
<dbReference type="GO" id="GO:0007606">
    <property type="term" value="P:sensory perception of chemical stimulus"/>
    <property type="evidence" value="ECO:0007669"/>
    <property type="project" value="UniProtKB-UniRule"/>
</dbReference>
<feature type="transmembrane region" description="Helical" evidence="6">
    <location>
        <begin position="239"/>
        <end position="260"/>
    </location>
</feature>
<keyword evidence="3 6" id="KW-0812">Transmembrane</keyword>
<dbReference type="Proteomes" id="UP001152747">
    <property type="component" value="Unassembled WGS sequence"/>
</dbReference>